<dbReference type="RefSeq" id="WP_086788147.1">
    <property type="nucleotide sequence ID" value="NZ_JAGIOO010000001.1"/>
</dbReference>
<organism evidence="8 9">
    <name type="scientific">Crossiella equi</name>
    <dbReference type="NCBI Taxonomy" id="130796"/>
    <lineage>
        <taxon>Bacteria</taxon>
        <taxon>Bacillati</taxon>
        <taxon>Actinomycetota</taxon>
        <taxon>Actinomycetes</taxon>
        <taxon>Pseudonocardiales</taxon>
        <taxon>Pseudonocardiaceae</taxon>
        <taxon>Crossiella</taxon>
    </lineage>
</organism>
<evidence type="ECO:0000256" key="2">
    <source>
        <dbReference type="ARBA" id="ARBA00022448"/>
    </source>
</evidence>
<dbReference type="Pfam" id="PF02874">
    <property type="entry name" value="ATP-synt_ab_N"/>
    <property type="match status" value="1"/>
</dbReference>
<keyword evidence="3 4" id="KW-0406">Ion transport</keyword>
<dbReference type="PANTHER" id="PTHR43389">
    <property type="entry name" value="V-TYPE PROTON ATPASE SUBUNIT B"/>
    <property type="match status" value="1"/>
</dbReference>
<evidence type="ECO:0000259" key="5">
    <source>
        <dbReference type="Pfam" id="PF00006"/>
    </source>
</evidence>
<evidence type="ECO:0000313" key="9">
    <source>
        <dbReference type="Proteomes" id="UP001519363"/>
    </source>
</evidence>
<dbReference type="Proteomes" id="UP001519363">
    <property type="component" value="Unassembled WGS sequence"/>
</dbReference>
<dbReference type="NCBIfam" id="NF003235">
    <property type="entry name" value="PRK04196.1"/>
    <property type="match status" value="1"/>
</dbReference>
<evidence type="ECO:0000256" key="3">
    <source>
        <dbReference type="ARBA" id="ARBA00023065"/>
    </source>
</evidence>
<dbReference type="SUPFAM" id="SSF52540">
    <property type="entry name" value="P-loop containing nucleoside triphosphate hydrolases"/>
    <property type="match status" value="1"/>
</dbReference>
<evidence type="ECO:0000256" key="1">
    <source>
        <dbReference type="ARBA" id="ARBA00008936"/>
    </source>
</evidence>
<comment type="function">
    <text evidence="4">Produces ATP from ADP in the presence of a proton gradient across the membrane. The V-type beta chain is a regulatory subunit.</text>
</comment>
<keyword evidence="9" id="KW-1185">Reference proteome</keyword>
<comment type="similarity">
    <text evidence="1 4">Belongs to the ATPase alpha/beta chains family.</text>
</comment>
<comment type="caution">
    <text evidence="8">The sequence shown here is derived from an EMBL/GenBank/DDBJ whole genome shotgun (WGS) entry which is preliminary data.</text>
</comment>
<keyword evidence="4" id="KW-0375">Hydrogen ion transport</keyword>
<feature type="domain" description="ATP synthase A/B type C-terminal" evidence="7">
    <location>
        <begin position="357"/>
        <end position="450"/>
    </location>
</feature>
<evidence type="ECO:0000259" key="7">
    <source>
        <dbReference type="Pfam" id="PF22919"/>
    </source>
</evidence>
<evidence type="ECO:0000256" key="4">
    <source>
        <dbReference type="HAMAP-Rule" id="MF_00310"/>
    </source>
</evidence>
<reference evidence="8 9" key="1">
    <citation type="submission" date="2021-03" db="EMBL/GenBank/DDBJ databases">
        <title>Sequencing the genomes of 1000 actinobacteria strains.</title>
        <authorList>
            <person name="Klenk H.-P."/>
        </authorList>
    </citation>
    <scope>NUCLEOTIDE SEQUENCE [LARGE SCALE GENOMIC DNA]</scope>
    <source>
        <strain evidence="8 9">DSM 44580</strain>
    </source>
</reference>
<dbReference type="InterPro" id="IPR027417">
    <property type="entry name" value="P-loop_NTPase"/>
</dbReference>
<dbReference type="CDD" id="cd18118">
    <property type="entry name" value="ATP-synt_V_A-type_beta_N"/>
    <property type="match status" value="1"/>
</dbReference>
<dbReference type="HAMAP" id="MF_00310">
    <property type="entry name" value="ATP_synth_B_arch"/>
    <property type="match status" value="1"/>
</dbReference>
<evidence type="ECO:0000313" key="8">
    <source>
        <dbReference type="EMBL" id="MBP2478846.1"/>
    </source>
</evidence>
<keyword evidence="2 4" id="KW-0813">Transport</keyword>
<dbReference type="Pfam" id="PF00006">
    <property type="entry name" value="ATP-synt_ab"/>
    <property type="match status" value="1"/>
</dbReference>
<name>A0ABS5AQK5_9PSEU</name>
<dbReference type="Pfam" id="PF22919">
    <property type="entry name" value="ATP-synt_VA_C"/>
    <property type="match status" value="1"/>
</dbReference>
<dbReference type="InterPro" id="IPR055190">
    <property type="entry name" value="ATP-synt_VA_C"/>
</dbReference>
<accession>A0ABS5AQK5</accession>
<evidence type="ECO:0000259" key="6">
    <source>
        <dbReference type="Pfam" id="PF02874"/>
    </source>
</evidence>
<keyword evidence="4" id="KW-0066">ATP synthesis</keyword>
<gene>
    <name evidence="4" type="primary">atpB</name>
    <name evidence="8" type="ORF">JOF53_007718</name>
</gene>
<feature type="domain" description="ATPase F1/V1/A1 complex alpha/beta subunit N-terminal" evidence="6">
    <location>
        <begin position="16"/>
        <end position="76"/>
    </location>
</feature>
<dbReference type="EMBL" id="JAGIOO010000001">
    <property type="protein sequence ID" value="MBP2478846.1"/>
    <property type="molecule type" value="Genomic_DNA"/>
</dbReference>
<dbReference type="SUPFAM" id="SSF47917">
    <property type="entry name" value="C-terminal domain of alpha and beta subunits of F1 ATP synthase"/>
    <property type="match status" value="1"/>
</dbReference>
<dbReference type="Gene3D" id="3.40.50.12240">
    <property type="match status" value="1"/>
</dbReference>
<sequence>MTTGIRREFTSVRQLRGPLLVLDRLSGVGWDECARIRLPGGAWRHGQVLEVDRDLAVVEVFEGTGGMAAGRTGVEFSGEPLHIPVGPGWLGRVCNGRGEPVDGGPPVFGAVRAAVSGNPINPVRRAPPAEPVHTGVSVVDALTTLVRGQKLPVFAEPGLPHLDLATQIAAQAGTGGEPFSVVFAGMGLTRAEVALVREALDERSAAGELVLLLNTADEPAIERIVTPRVALTVAEHLAFTGGRHVLVVLTDMTNYAEALREVSAAREEIPARRGYPGYLYSDLASLYERCGRIRGLPGSVTVLPVLTMPAGDLTHPVPDLTGYITEGQIVLSAAAQAAGGYPPVEPLSSLSRLMRHGAGPGRTREDHLDVAAQLLAALARARQVRELADLVGPDALGPADRRYLELADAFRTELAAQRREEARSIEDTLDRAWRVLSHLPHRELSLLPAALLAARGGEPG</sequence>
<protein>
    <recommendedName>
        <fullName evidence="4">V-type ATP synthase beta chain</fullName>
    </recommendedName>
    <alternativeName>
        <fullName evidence="4">V-ATPase subunit B</fullName>
    </alternativeName>
</protein>
<feature type="domain" description="ATPase F1/V1/A1 complex alpha/beta subunit nucleotide-binding" evidence="5">
    <location>
        <begin position="135"/>
        <end position="351"/>
    </location>
</feature>
<proteinExistence type="inferred from homology"/>
<dbReference type="InterPro" id="IPR000194">
    <property type="entry name" value="ATPase_F1/V1/A1_a/bsu_nucl-bd"/>
</dbReference>
<dbReference type="InterPro" id="IPR004100">
    <property type="entry name" value="ATPase_F1/V1/A1_a/bsu_N"/>
</dbReference>
<dbReference type="CDD" id="cd01135">
    <property type="entry name" value="V_A-ATPase_B"/>
    <property type="match status" value="1"/>
</dbReference>
<dbReference type="PANTHER" id="PTHR43389:SF4">
    <property type="entry name" value="V-TYPE PROTON ATPASE SUBUNIT B"/>
    <property type="match status" value="1"/>
</dbReference>
<dbReference type="InterPro" id="IPR022879">
    <property type="entry name" value="V-ATPase_su_B/beta"/>
</dbReference>